<reference evidence="2 3" key="1">
    <citation type="submission" date="2018-05" db="EMBL/GenBank/DDBJ databases">
        <title>Whole genome sequence of Pseudomonas putida JBC17.</title>
        <authorList>
            <person name="Lee Y.H."/>
            <person name="David K."/>
        </authorList>
    </citation>
    <scope>NUCLEOTIDE SEQUENCE [LARGE SCALE GENOMIC DNA]</scope>
    <source>
        <strain evidence="2 3">JBC17</strain>
    </source>
</reference>
<organism evidence="2 3">
    <name type="scientific">Pseudomonas putida</name>
    <name type="common">Arthrobacter siderocapsulatus</name>
    <dbReference type="NCBI Taxonomy" id="303"/>
    <lineage>
        <taxon>Bacteria</taxon>
        <taxon>Pseudomonadati</taxon>
        <taxon>Pseudomonadota</taxon>
        <taxon>Gammaproteobacteria</taxon>
        <taxon>Pseudomonadales</taxon>
        <taxon>Pseudomonadaceae</taxon>
        <taxon>Pseudomonas</taxon>
    </lineage>
</organism>
<evidence type="ECO:0000313" key="2">
    <source>
        <dbReference type="EMBL" id="AWY43010.1"/>
    </source>
</evidence>
<dbReference type="Pfam" id="PF20178">
    <property type="entry name" value="ToxA_N"/>
    <property type="match status" value="2"/>
</dbReference>
<dbReference type="InterPro" id="IPR046673">
    <property type="entry name" value="ToxA_N"/>
</dbReference>
<dbReference type="OrthoDB" id="7027699at2"/>
<evidence type="ECO:0000259" key="1">
    <source>
        <dbReference type="Pfam" id="PF20178"/>
    </source>
</evidence>
<gene>
    <name evidence="2" type="ORF">DKY63_25090</name>
</gene>
<accession>A0A2Z4RPH3</accession>
<name>A0A2Z4RPH3_PSEPU</name>
<feature type="domain" description="Dermonecrotic toxin N-terminal" evidence="1">
    <location>
        <begin position="583"/>
        <end position="861"/>
    </location>
</feature>
<dbReference type="RefSeq" id="WP_110966570.1">
    <property type="nucleotide sequence ID" value="NZ_CP029693.1"/>
</dbReference>
<feature type="domain" description="Dermonecrotic toxin N-terminal" evidence="1">
    <location>
        <begin position="326"/>
        <end position="456"/>
    </location>
</feature>
<evidence type="ECO:0000313" key="3">
    <source>
        <dbReference type="Proteomes" id="UP000250299"/>
    </source>
</evidence>
<dbReference type="Proteomes" id="UP000250299">
    <property type="component" value="Chromosome"/>
</dbReference>
<sequence>MTDGLLPDLSTPSSIAPPPFLPLPASVDERLLRSAWGGWNDSSLGLRQLFSDVPTASDRWNAYWDARAPGTPLSRRDRAAQLYREHFEAVTRLAFAQRTLGTVQFNTLSSLMGATTDADVSGRTEQLTLALSNGDTVKFPAAWVISANDAQPDACWLYFPYRPVAITAFAKRSEMEDWLLRQSLVPQGLPSTDIRFEYSARTQPLTAGITDLLSHYQQAQRPLLHAGAAFNLPPRLEMTPAIIENNHDDHPALFGNLYADIPWSLRQAALNMQREALDRHLGDDLDSDRHKKIAEQLVALQTAMQSADKAATALLYRARTLDLTTFNQQFTRLYQAHKAGLRAEARLQRTLEQLTEDEFRLINTVLDTHDGSDPAGDSVVASLSLTMTTRHGDQTSTLTQSLHGPWVIAPSGSPLNSASAHSVLLYWPGTGGGLLRFENLRTLERELLKIQDLDNRLALKLSRISADPVQYSLNEQTGDFELKVAQVRQRYPHESQISERADELEKLRRQALASLQVPVQTARQLAFSQRLEQDRSATLSTHLPDWLKHVRGDESVGLKALILAYIEAMRRSREQLDIALMPRHEFTRQHLHARLRKDFSIKGDFQVLLEMPDSVSWQKHLSPAPGAPGTPQKLVLVPSTARSKMPIEDLAQHNIDNSPSMNLEPLALRLSFMKVEISTADDSERQTLASAITLPWLRRILPELDLARDYETLIRNTFMGAGDEAAFVREHRRECLIEPWRLLLKLQGECARLQKQISHDDQQVFSIAIDADTEQAWRTDGKRLVLWPANLTVGGKDTPNEGPVTLAGVTFIEEQVSGMTLLYLPDSPDKQFLRRFDNLEMARKALYNLCLRDEMARYLAGRALQGSVQAHLSRINQAQLKHFDALIGIGTRWPSTTSLAAHQLDSHMGRLIEAHRATSRSNNDLYLERYALQGPRAFNYMKMALGLVPFVGTAIALYDAWNSANQAVAAFVRGEAGDGLAEVESVLLCLIDAAMDILPSASIGTTQGARSATRLRHLRGLNKGAAMSTTSLHEASRVVQRFAGYEYEKPLSLSSLQPATHGIYRNIYRHADGDFIVRQGRVFQVERSTDSRNWRLKGTTRKTYKQPIALDESGQWDTWFGVYGVAFEGGGLGGGNLLGHLADTLDPVWPQAVRERLPRWWVDEGFRRQHALTEGADSLALQIDARVKQTDTTLNTYNTTPAPNRTPTLLQQAETACMGDIELAGRYHQTLVDLLPLTHGNKRRALLEFQSNAALMLADRYKQRLFLANHRVNPLIDSIDALTQKLDDMPATALSERLGVLGDIRKLRLEMIKEFDTIDAHLRDLNHWYQRITVSAQKAQLTQEVAMLNGRMSEANMLYLKTGNWLELVTRYDTSNDLSWFFLQNQMRAKRSRVDRDLFTQYSLPEVSATKAQRNQILQECIENYREFSRSMNAWTASYPQHFDLDAVPLLLDGLAKMAERARKAINLPPPAAPAGHNSKKAFLTDTDQWLIGVEQWEPGSQTRRYTLTGQGGYTEIWEQGSHGKSRLLNPQPQPSHAQRRNLDSLLADARQRLQSQDAYQARIQSYADQDMLPVDLEHMMTSEANELTHRADGIAEIAPRNALVTQLRDKASELVATGRTLRTRQSLQSKKPTDGMLDDLVKHNVVEIRKTGLIKNLGKRRDGRIDYMQEYEVWDTTQAPPKVLWYAHFHYSKATPEFGGFEKAHLKLPEHRFLTHADNADLPYADIGKRSAALAHFENL</sequence>
<proteinExistence type="predicted"/>
<dbReference type="EMBL" id="CP029693">
    <property type="protein sequence ID" value="AWY43010.1"/>
    <property type="molecule type" value="Genomic_DNA"/>
</dbReference>
<protein>
    <recommendedName>
        <fullName evidence="1">Dermonecrotic toxin N-terminal domain-containing protein</fullName>
    </recommendedName>
</protein>